<dbReference type="GO" id="GO:0051539">
    <property type="term" value="F:4 iron, 4 sulfur cluster binding"/>
    <property type="evidence" value="ECO:0007669"/>
    <property type="project" value="UniProtKB-KW"/>
</dbReference>
<evidence type="ECO:0000256" key="5">
    <source>
        <dbReference type="ARBA" id="ARBA00023004"/>
    </source>
</evidence>
<dbReference type="SUPFAM" id="SSF52141">
    <property type="entry name" value="Uracil-DNA glycosylase-like"/>
    <property type="match status" value="1"/>
</dbReference>
<protein>
    <submittedName>
        <fullName evidence="9">Uracil-DNA glycosylase, family 4</fullName>
    </submittedName>
</protein>
<evidence type="ECO:0000256" key="7">
    <source>
        <dbReference type="ARBA" id="ARBA00023204"/>
    </source>
</evidence>
<evidence type="ECO:0000256" key="3">
    <source>
        <dbReference type="ARBA" id="ARBA00022763"/>
    </source>
</evidence>
<keyword evidence="5" id="KW-0408">Iron</keyword>
<keyword evidence="6" id="KW-0411">Iron-sulfur</keyword>
<accession>A0A7L5INP8</accession>
<feature type="domain" description="Uracil-DNA glycosylase-like" evidence="8">
    <location>
        <begin position="59"/>
        <end position="195"/>
    </location>
</feature>
<dbReference type="GO" id="GO:0006281">
    <property type="term" value="P:DNA repair"/>
    <property type="evidence" value="ECO:0007669"/>
    <property type="project" value="UniProtKB-KW"/>
</dbReference>
<keyword evidence="3" id="KW-0227">DNA damage</keyword>
<gene>
    <name evidence="9" type="ORF">CARM_0559</name>
</gene>
<dbReference type="GO" id="GO:0046872">
    <property type="term" value="F:metal ion binding"/>
    <property type="evidence" value="ECO:0007669"/>
    <property type="project" value="UniProtKB-KW"/>
</dbReference>
<dbReference type="PANTHER" id="PTHR33693">
    <property type="entry name" value="TYPE-5 URACIL-DNA GLYCOSYLASE"/>
    <property type="match status" value="1"/>
</dbReference>
<keyword evidence="10" id="KW-1185">Reference proteome</keyword>
<dbReference type="RefSeq" id="WP_161593800.1">
    <property type="nucleotide sequence ID" value="NZ_CBCSFY010000001.1"/>
</dbReference>
<dbReference type="GO" id="GO:0097506">
    <property type="term" value="F:deaminated base DNA N-glycosylase activity"/>
    <property type="evidence" value="ECO:0007669"/>
    <property type="project" value="UniProtKB-ARBA"/>
</dbReference>
<reference evidence="9 10" key="1">
    <citation type="submission" date="2020-05" db="EMBL/GenBank/DDBJ databases">
        <title>Complete genome sequencing of Campylobacter and Arcobacter type strains.</title>
        <authorList>
            <person name="Miller W.G."/>
            <person name="Yee E."/>
        </authorList>
    </citation>
    <scope>NUCLEOTIDE SEQUENCE [LARGE SCALE GENOMIC DNA]</scope>
    <source>
        <strain evidence="9 10">CCUG 73571</strain>
    </source>
</reference>
<dbReference type="OrthoDB" id="5363213at2"/>
<dbReference type="KEGG" id="carm:CARM_0559"/>
<evidence type="ECO:0000256" key="1">
    <source>
        <dbReference type="ARBA" id="ARBA00022485"/>
    </source>
</evidence>
<name>A0A7L5INP8_9BACT</name>
<evidence type="ECO:0000256" key="6">
    <source>
        <dbReference type="ARBA" id="ARBA00023014"/>
    </source>
</evidence>
<keyword evidence="2" id="KW-0479">Metal-binding</keyword>
<evidence type="ECO:0000313" key="9">
    <source>
        <dbReference type="EMBL" id="QKF79479.1"/>
    </source>
</evidence>
<dbReference type="AlphaFoldDB" id="A0A7L5INP8"/>
<organism evidence="9 10">
    <name type="scientific">Campylobacter armoricus</name>
    <dbReference type="NCBI Taxonomy" id="2505970"/>
    <lineage>
        <taxon>Bacteria</taxon>
        <taxon>Pseudomonadati</taxon>
        <taxon>Campylobacterota</taxon>
        <taxon>Epsilonproteobacteria</taxon>
        <taxon>Campylobacterales</taxon>
        <taxon>Campylobacteraceae</taxon>
        <taxon>Campylobacter</taxon>
    </lineage>
</organism>
<dbReference type="Gene3D" id="3.40.470.10">
    <property type="entry name" value="Uracil-DNA glycosylase-like domain"/>
    <property type="match status" value="1"/>
</dbReference>
<dbReference type="Proteomes" id="UP000509246">
    <property type="component" value="Chromosome"/>
</dbReference>
<evidence type="ECO:0000313" key="10">
    <source>
        <dbReference type="Proteomes" id="UP000509246"/>
    </source>
</evidence>
<keyword evidence="4" id="KW-0378">Hydrolase</keyword>
<dbReference type="InterPro" id="IPR036895">
    <property type="entry name" value="Uracil-DNA_glycosylase-like_sf"/>
</dbReference>
<keyword evidence="7" id="KW-0234">DNA repair</keyword>
<evidence type="ECO:0000256" key="2">
    <source>
        <dbReference type="ARBA" id="ARBA00022723"/>
    </source>
</evidence>
<dbReference type="InterPro" id="IPR051536">
    <property type="entry name" value="UDG_Type-4/5"/>
</dbReference>
<dbReference type="PANTHER" id="PTHR33693:SF1">
    <property type="entry name" value="TYPE-4 URACIL-DNA GLYCOSYLASE"/>
    <property type="match status" value="1"/>
</dbReference>
<proteinExistence type="predicted"/>
<dbReference type="EMBL" id="CP053825">
    <property type="protein sequence ID" value="QKF79479.1"/>
    <property type="molecule type" value="Genomic_DNA"/>
</dbReference>
<dbReference type="InterPro" id="IPR005122">
    <property type="entry name" value="Uracil-DNA_glycosylase-like"/>
</dbReference>
<dbReference type="Pfam" id="PF03167">
    <property type="entry name" value="UDG"/>
    <property type="match status" value="1"/>
</dbReference>
<evidence type="ECO:0000256" key="4">
    <source>
        <dbReference type="ARBA" id="ARBA00022801"/>
    </source>
</evidence>
<evidence type="ECO:0000259" key="8">
    <source>
        <dbReference type="Pfam" id="PF03167"/>
    </source>
</evidence>
<keyword evidence="1" id="KW-0004">4Fe-4S</keyword>
<sequence>MDKRKLYYLKAFGFEYIEEQIKIKNFDLNFQELREKIKNCKLCHFSKQRKNVLMEKEAKNAKILIFQSFIDKDENESGKLFASKSKQEFLRVCKEFLNLNEDDIYFSYMLKCFSNFKVEEQALKSCLPYFYNELELIKTKLILCLGKEAFNGLGFENFEKYKGQWLRFNDMLLLSTYDLNFVSKNPSFYAEFIDDIKKIKGYL</sequence>
<dbReference type="GeneID" id="56586292"/>